<organism evidence="2 3">
    <name type="scientific">Spongiactinospora gelatinilytica</name>
    <dbReference type="NCBI Taxonomy" id="2666298"/>
    <lineage>
        <taxon>Bacteria</taxon>
        <taxon>Bacillati</taxon>
        <taxon>Actinomycetota</taxon>
        <taxon>Actinomycetes</taxon>
        <taxon>Streptosporangiales</taxon>
        <taxon>Streptosporangiaceae</taxon>
        <taxon>Spongiactinospora</taxon>
    </lineage>
</organism>
<gene>
    <name evidence="2" type="ORF">C1I98_06170</name>
</gene>
<name>A0A2W2HRD3_9ACTN</name>
<dbReference type="Proteomes" id="UP000248544">
    <property type="component" value="Unassembled WGS sequence"/>
</dbReference>
<evidence type="ECO:0000256" key="1">
    <source>
        <dbReference type="SAM" id="MobiDB-lite"/>
    </source>
</evidence>
<accession>A0A2W2HRD3</accession>
<dbReference type="RefSeq" id="WP_111166103.1">
    <property type="nucleotide sequence ID" value="NZ_POUA01000028.1"/>
</dbReference>
<evidence type="ECO:0000313" key="3">
    <source>
        <dbReference type="Proteomes" id="UP000248544"/>
    </source>
</evidence>
<proteinExistence type="predicted"/>
<dbReference type="AlphaFoldDB" id="A0A2W2HRD3"/>
<protein>
    <submittedName>
        <fullName evidence="2">Uncharacterized protein</fullName>
    </submittedName>
</protein>
<keyword evidence="3" id="KW-1185">Reference proteome</keyword>
<dbReference type="EMBL" id="POUA01000028">
    <property type="protein sequence ID" value="PZG53140.1"/>
    <property type="molecule type" value="Genomic_DNA"/>
</dbReference>
<reference evidence="2 3" key="1">
    <citation type="submission" date="2018-01" db="EMBL/GenBank/DDBJ databases">
        <title>Draft genome sequence of Sphaerisporangium sp. 7K107.</title>
        <authorList>
            <person name="Sahin N."/>
            <person name="Saygin H."/>
            <person name="Ay H."/>
        </authorList>
    </citation>
    <scope>NUCLEOTIDE SEQUENCE [LARGE SCALE GENOMIC DNA]</scope>
    <source>
        <strain evidence="2 3">7K107</strain>
    </source>
</reference>
<sequence length="80" mass="8892">MAYVFPTCVAVVRWEGGRVHLNTDQQWPADDPFVKAHPALFAEDPQSPQRTAPVVERATQAPGERRQTRKPARKDGPAGE</sequence>
<comment type="caution">
    <text evidence="2">The sequence shown here is derived from an EMBL/GenBank/DDBJ whole genome shotgun (WGS) entry which is preliminary data.</text>
</comment>
<feature type="region of interest" description="Disordered" evidence="1">
    <location>
        <begin position="42"/>
        <end position="80"/>
    </location>
</feature>
<evidence type="ECO:0000313" key="2">
    <source>
        <dbReference type="EMBL" id="PZG53140.1"/>
    </source>
</evidence>